<gene>
    <name evidence="1" type="ORF">SAMN05216216_1447</name>
</gene>
<dbReference type="RefSeq" id="WP_092988273.1">
    <property type="nucleotide sequence ID" value="NZ_FNFY01000044.1"/>
</dbReference>
<protein>
    <submittedName>
        <fullName evidence="1">Accessory Sec system GspB-transporter</fullName>
    </submittedName>
</protein>
<dbReference type="EMBL" id="FNFY01000044">
    <property type="protein sequence ID" value="SDL33547.1"/>
    <property type="molecule type" value="Genomic_DNA"/>
</dbReference>
<evidence type="ECO:0000313" key="2">
    <source>
        <dbReference type="Proteomes" id="UP000199008"/>
    </source>
</evidence>
<keyword evidence="2" id="KW-1185">Reference proteome</keyword>
<dbReference type="GO" id="GO:0015031">
    <property type="term" value="P:protein transport"/>
    <property type="evidence" value="ECO:0007669"/>
    <property type="project" value="InterPro"/>
</dbReference>
<accession>A0A1G9J7J4</accession>
<name>A0A1G9J7J4_9BACL</name>
<dbReference type="OrthoDB" id="7335480at2"/>
<organism evidence="1 2">
    <name type="scientific">Lacicoccus qingdaonensis</name>
    <dbReference type="NCBI Taxonomy" id="576118"/>
    <lineage>
        <taxon>Bacteria</taxon>
        <taxon>Bacillati</taxon>
        <taxon>Bacillota</taxon>
        <taxon>Bacilli</taxon>
        <taxon>Bacillales</taxon>
        <taxon>Salinicoccaceae</taxon>
        <taxon>Lacicoccus</taxon>
    </lineage>
</organism>
<proteinExistence type="predicted"/>
<reference evidence="2" key="1">
    <citation type="submission" date="2016-10" db="EMBL/GenBank/DDBJ databases">
        <authorList>
            <person name="Varghese N."/>
            <person name="Submissions S."/>
        </authorList>
    </citation>
    <scope>NUCLEOTIDE SEQUENCE [LARGE SCALE GENOMIC DNA]</scope>
    <source>
        <strain evidence="2">CGMCC 1.8895</strain>
    </source>
</reference>
<evidence type="ECO:0000313" key="1">
    <source>
        <dbReference type="EMBL" id="SDL33547.1"/>
    </source>
</evidence>
<dbReference type="Proteomes" id="UP000199008">
    <property type="component" value="Unassembled WGS sequence"/>
</dbReference>
<sequence length="414" mass="48404">MYKNEKVYKNNSNIKYYFEKSNVDCDKLIVIFSGYADKTSKIKHKYNYVNSLRYINCHKLFILDDNGETGSYYLGKKLNFDVESSVISLILDTVAFLDIPMKNVIALGSSKGGSAAIYYGLKYKFGTIISGGFQTKISELISTRRPESEEFLLGHKESDEYNKKFSELNNIIFEQLQSPVRSNMYLMTSENDWQYNTHVAPFIEYLDDMQIDYYLEKSDEMKNHSEISTYFPKFFNITLLKVLYGIELNDVCTSNSKDGINVNLTYISNNDNYTLHIYSKVDSEEFLHDINGNFIPDKPGYYSTYILITDNKKREHYRYLISREFNGAGYYDILSSIAKIENNELCYEINTTKQDEVTFAFYIYENDELLEFIPFQKNNRFKRIIKSINDYKIKCYIKSCDGTKVVIKENPTLI</sequence>
<dbReference type="AlphaFoldDB" id="A0A1G9J7J4"/>